<protein>
    <recommendedName>
        <fullName evidence="8">Wax synthase domain-containing protein</fullName>
    </recommendedName>
</protein>
<proteinExistence type="inferred from homology"/>
<dbReference type="InterPro" id="IPR032805">
    <property type="entry name" value="Wax_synthase_dom"/>
</dbReference>
<feature type="transmembrane region" description="Helical" evidence="7">
    <location>
        <begin position="287"/>
        <end position="307"/>
    </location>
</feature>
<evidence type="ECO:0000313" key="9">
    <source>
        <dbReference type="EMBL" id="KAK6008851.1"/>
    </source>
</evidence>
<keyword evidence="10" id="KW-1185">Reference proteome</keyword>
<keyword evidence="4 7" id="KW-0812">Transmembrane</keyword>
<evidence type="ECO:0000256" key="2">
    <source>
        <dbReference type="ARBA" id="ARBA00007282"/>
    </source>
</evidence>
<dbReference type="PANTHER" id="PTHR31595">
    <property type="entry name" value="LONG-CHAIN-ALCOHOL O-FATTY-ACYLTRANSFERASE 3-RELATED"/>
    <property type="match status" value="1"/>
</dbReference>
<comment type="subcellular location">
    <subcellularLocation>
        <location evidence="1">Membrane</location>
        <topology evidence="1">Multi-pass membrane protein</topology>
    </subcellularLocation>
</comment>
<evidence type="ECO:0000256" key="1">
    <source>
        <dbReference type="ARBA" id="ARBA00004141"/>
    </source>
</evidence>
<evidence type="ECO:0000256" key="6">
    <source>
        <dbReference type="ARBA" id="ARBA00023136"/>
    </source>
</evidence>
<reference evidence="9 10" key="1">
    <citation type="submission" date="2023-11" db="EMBL/GenBank/DDBJ databases">
        <title>Draft genome sequence and annotation of the polyextremotolerant black yeast-like fungus Aureobasidium pullulans NRRL 62042.</title>
        <authorList>
            <person name="Dielentheis-Frenken M.R.E."/>
            <person name="Wibberg D."/>
            <person name="Blank L.M."/>
            <person name="Tiso T."/>
        </authorList>
    </citation>
    <scope>NUCLEOTIDE SEQUENCE [LARGE SCALE GENOMIC DNA]</scope>
    <source>
        <strain evidence="9 10">NRRL 62042</strain>
    </source>
</reference>
<feature type="domain" description="Wax synthase" evidence="8">
    <location>
        <begin position="228"/>
        <end position="320"/>
    </location>
</feature>
<feature type="transmembrane region" description="Helical" evidence="7">
    <location>
        <begin position="354"/>
        <end position="371"/>
    </location>
</feature>
<dbReference type="Proteomes" id="UP001341245">
    <property type="component" value="Unassembled WGS sequence"/>
</dbReference>
<feature type="transmembrane region" description="Helical" evidence="7">
    <location>
        <begin position="184"/>
        <end position="204"/>
    </location>
</feature>
<comment type="caution">
    <text evidence="9">The sequence shown here is derived from an EMBL/GenBank/DDBJ whole genome shotgun (WGS) entry which is preliminary data.</text>
</comment>
<dbReference type="EMBL" id="JASGXD010000001">
    <property type="protein sequence ID" value="KAK6008851.1"/>
    <property type="molecule type" value="Genomic_DNA"/>
</dbReference>
<evidence type="ECO:0000259" key="8">
    <source>
        <dbReference type="Pfam" id="PF13813"/>
    </source>
</evidence>
<comment type="similarity">
    <text evidence="2">Belongs to the wax synthase family.</text>
</comment>
<evidence type="ECO:0000256" key="3">
    <source>
        <dbReference type="ARBA" id="ARBA00022679"/>
    </source>
</evidence>
<accession>A0ABR0TWI8</accession>
<organism evidence="9 10">
    <name type="scientific">Aureobasidium pullulans</name>
    <name type="common">Black yeast</name>
    <name type="synonym">Pullularia pullulans</name>
    <dbReference type="NCBI Taxonomy" id="5580"/>
    <lineage>
        <taxon>Eukaryota</taxon>
        <taxon>Fungi</taxon>
        <taxon>Dikarya</taxon>
        <taxon>Ascomycota</taxon>
        <taxon>Pezizomycotina</taxon>
        <taxon>Dothideomycetes</taxon>
        <taxon>Dothideomycetidae</taxon>
        <taxon>Dothideales</taxon>
        <taxon>Saccotheciaceae</taxon>
        <taxon>Aureobasidium</taxon>
    </lineage>
</organism>
<dbReference type="InterPro" id="IPR044851">
    <property type="entry name" value="Wax_synthase"/>
</dbReference>
<name>A0ABR0TWI8_AURPU</name>
<keyword evidence="5 7" id="KW-1133">Transmembrane helix</keyword>
<feature type="transmembrane region" description="Helical" evidence="7">
    <location>
        <begin position="319"/>
        <end position="342"/>
    </location>
</feature>
<gene>
    <name evidence="9" type="ORF">QM012_000754</name>
</gene>
<dbReference type="Pfam" id="PF13813">
    <property type="entry name" value="MBOAT_2"/>
    <property type="match status" value="1"/>
</dbReference>
<keyword evidence="6 7" id="KW-0472">Membrane</keyword>
<evidence type="ECO:0000256" key="7">
    <source>
        <dbReference type="SAM" id="Phobius"/>
    </source>
</evidence>
<dbReference type="PANTHER" id="PTHR31595:SF67">
    <property type="entry name" value="WAX SYNTHASE DOMAIN-CONTAINING PROTEIN"/>
    <property type="match status" value="1"/>
</dbReference>
<evidence type="ECO:0000256" key="4">
    <source>
        <dbReference type="ARBA" id="ARBA00022692"/>
    </source>
</evidence>
<keyword evidence="3" id="KW-0808">Transferase</keyword>
<evidence type="ECO:0000313" key="10">
    <source>
        <dbReference type="Proteomes" id="UP001341245"/>
    </source>
</evidence>
<sequence length="419" mass="46797">MHFPVLNVSQCTLLAILLGPIALSFRPDSIWRKILLPVQACILINAFVAPLPAHRSQADLYNVGLVLGTWAAKIVDRIYIHKPEDTFLRKGVDDRPSQGPQTYGPWRKFLWAGELIISGRGVGWNWQVAGAKSSHNVGKKTFILDRLQRMMITFFLIDMVARVSESILADNGISLWGTHLSHSLFLHFFITAGWLTVIYGHITLPENLCAILMVALGSGGRWSDPSQWPPMFGSISEAYTLRRFWGKFWHAALRRSTNAPGLWIMERFPSTKRPTTRAGILTKRYGFLFLAFGVSGLIHASGSYIVTRNRKSGISDGGALVYFFAQPIAIVVEDLVHHVLGIHDNGQPSILRRVVGYVYVSAFWLWCFPNLKVVPLAHAHGIYDSRGPMLGAVRACGELARAMPFNPAQTIIDNYLTHL</sequence>
<evidence type="ECO:0000256" key="5">
    <source>
        <dbReference type="ARBA" id="ARBA00022989"/>
    </source>
</evidence>